<dbReference type="Proteomes" id="UP001589619">
    <property type="component" value="Unassembled WGS sequence"/>
</dbReference>
<protein>
    <submittedName>
        <fullName evidence="2">Uncharacterized protein</fullName>
    </submittedName>
</protein>
<keyword evidence="1" id="KW-1133">Transmembrane helix</keyword>
<accession>A0ABV5W233</accession>
<keyword evidence="1" id="KW-0472">Membrane</keyword>
<feature type="transmembrane region" description="Helical" evidence="1">
    <location>
        <begin position="118"/>
        <end position="136"/>
    </location>
</feature>
<name>A0ABV5W233_9BACL</name>
<reference evidence="2 3" key="1">
    <citation type="submission" date="2024-09" db="EMBL/GenBank/DDBJ databases">
        <authorList>
            <person name="Sun Q."/>
            <person name="Mori K."/>
        </authorList>
    </citation>
    <scope>NUCLEOTIDE SEQUENCE [LARGE SCALE GENOMIC DNA]</scope>
    <source>
        <strain evidence="2 3">JCM 12520</strain>
    </source>
</reference>
<organism evidence="2 3">
    <name type="scientific">Paenibacillus hodogayensis</name>
    <dbReference type="NCBI Taxonomy" id="279208"/>
    <lineage>
        <taxon>Bacteria</taxon>
        <taxon>Bacillati</taxon>
        <taxon>Bacillota</taxon>
        <taxon>Bacilli</taxon>
        <taxon>Bacillales</taxon>
        <taxon>Paenibacillaceae</taxon>
        <taxon>Paenibacillus</taxon>
    </lineage>
</organism>
<evidence type="ECO:0000313" key="2">
    <source>
        <dbReference type="EMBL" id="MFB9754614.1"/>
    </source>
</evidence>
<feature type="transmembrane region" description="Helical" evidence="1">
    <location>
        <begin position="82"/>
        <end position="98"/>
    </location>
</feature>
<feature type="transmembrane region" description="Helical" evidence="1">
    <location>
        <begin position="53"/>
        <end position="75"/>
    </location>
</feature>
<evidence type="ECO:0000313" key="3">
    <source>
        <dbReference type="Proteomes" id="UP001589619"/>
    </source>
</evidence>
<keyword evidence="3" id="KW-1185">Reference proteome</keyword>
<keyword evidence="1" id="KW-0812">Transmembrane</keyword>
<feature type="transmembrane region" description="Helical" evidence="1">
    <location>
        <begin position="12"/>
        <end position="33"/>
    </location>
</feature>
<dbReference type="EMBL" id="JBHMAG010000016">
    <property type="protein sequence ID" value="MFB9754614.1"/>
    <property type="molecule type" value="Genomic_DNA"/>
</dbReference>
<dbReference type="RefSeq" id="WP_344909249.1">
    <property type="nucleotide sequence ID" value="NZ_BAAAYO010000008.1"/>
</dbReference>
<comment type="caution">
    <text evidence="2">The sequence shown here is derived from an EMBL/GenBank/DDBJ whole genome shotgun (WGS) entry which is preliminary data.</text>
</comment>
<sequence>MQQPSPTNWITVLKWVGVLPMFLLAYVFMRVFFRFAFFQIVISPIAYDNLQLQFVLFHLYDQVLSVAFAIYVSCVLAPKGRVAIASVYMAIVLVTMPRQLELARENLYYGHMPWKTPFLIAAFLAGGLIPLCIMLYRKNKERKRSQAAIGPHG</sequence>
<evidence type="ECO:0000256" key="1">
    <source>
        <dbReference type="SAM" id="Phobius"/>
    </source>
</evidence>
<gene>
    <name evidence="2" type="ORF">ACFFNY_23850</name>
</gene>
<proteinExistence type="predicted"/>